<evidence type="ECO:0000256" key="1">
    <source>
        <dbReference type="SAM" id="MobiDB-lite"/>
    </source>
</evidence>
<proteinExistence type="predicted"/>
<reference evidence="2" key="1">
    <citation type="journal article" date="2023" name="Science">
        <title>Genome structures resolve the early diversification of teleost fishes.</title>
        <authorList>
            <person name="Parey E."/>
            <person name="Louis A."/>
            <person name="Montfort J."/>
            <person name="Bouchez O."/>
            <person name="Roques C."/>
            <person name="Iampietro C."/>
            <person name="Lluch J."/>
            <person name="Castinel A."/>
            <person name="Donnadieu C."/>
            <person name="Desvignes T."/>
            <person name="Floi Bucao C."/>
            <person name="Jouanno E."/>
            <person name="Wen M."/>
            <person name="Mejri S."/>
            <person name="Dirks R."/>
            <person name="Jansen H."/>
            <person name="Henkel C."/>
            <person name="Chen W.J."/>
            <person name="Zahm M."/>
            <person name="Cabau C."/>
            <person name="Klopp C."/>
            <person name="Thompson A.W."/>
            <person name="Robinson-Rechavi M."/>
            <person name="Braasch I."/>
            <person name="Lecointre G."/>
            <person name="Bobe J."/>
            <person name="Postlethwait J.H."/>
            <person name="Berthelot C."/>
            <person name="Roest Crollius H."/>
            <person name="Guiguen Y."/>
        </authorList>
    </citation>
    <scope>NUCLEOTIDE SEQUENCE</scope>
    <source>
        <strain evidence="2">WJC10195</strain>
    </source>
</reference>
<protein>
    <submittedName>
        <fullName evidence="2">Uncharacterized protein</fullName>
    </submittedName>
</protein>
<keyword evidence="3" id="KW-1185">Reference proteome</keyword>
<name>A0A9Q1F4C3_SYNKA</name>
<gene>
    <name evidence="2" type="ORF">SKAU_G00256970</name>
</gene>
<sequence>MTDHANIRRCPHAVPEKGDRLVSACLINTATHACAATVDHSRANSQTDNSDTNRTVDSESSPPLYVRHPCAWKTQLNELLHRAQASPEIGPDCSAEEDDLM</sequence>
<accession>A0A9Q1F4C3</accession>
<evidence type="ECO:0000313" key="3">
    <source>
        <dbReference type="Proteomes" id="UP001152622"/>
    </source>
</evidence>
<dbReference type="EMBL" id="JAINUF010000009">
    <property type="protein sequence ID" value="KAJ8350567.1"/>
    <property type="molecule type" value="Genomic_DNA"/>
</dbReference>
<feature type="compositionally biased region" description="Polar residues" evidence="1">
    <location>
        <begin position="43"/>
        <end position="61"/>
    </location>
</feature>
<dbReference type="AlphaFoldDB" id="A0A9Q1F4C3"/>
<feature type="region of interest" description="Disordered" evidence="1">
    <location>
        <begin position="37"/>
        <end position="64"/>
    </location>
</feature>
<dbReference type="Proteomes" id="UP001152622">
    <property type="component" value="Chromosome 9"/>
</dbReference>
<evidence type="ECO:0000313" key="2">
    <source>
        <dbReference type="EMBL" id="KAJ8350567.1"/>
    </source>
</evidence>
<comment type="caution">
    <text evidence="2">The sequence shown here is derived from an EMBL/GenBank/DDBJ whole genome shotgun (WGS) entry which is preliminary data.</text>
</comment>
<organism evidence="2 3">
    <name type="scientific">Synaphobranchus kaupii</name>
    <name type="common">Kaup's arrowtooth eel</name>
    <dbReference type="NCBI Taxonomy" id="118154"/>
    <lineage>
        <taxon>Eukaryota</taxon>
        <taxon>Metazoa</taxon>
        <taxon>Chordata</taxon>
        <taxon>Craniata</taxon>
        <taxon>Vertebrata</taxon>
        <taxon>Euteleostomi</taxon>
        <taxon>Actinopterygii</taxon>
        <taxon>Neopterygii</taxon>
        <taxon>Teleostei</taxon>
        <taxon>Anguilliformes</taxon>
        <taxon>Synaphobranchidae</taxon>
        <taxon>Synaphobranchus</taxon>
    </lineage>
</organism>